<dbReference type="OrthoDB" id="9802281at2"/>
<dbReference type="STRING" id="93057.EU95_0884"/>
<dbReference type="EC" id="4.2.1.51" evidence="2 10"/>
<comment type="caution">
    <text evidence="13">The sequence shown here is derived from an EMBL/GenBank/DDBJ whole genome shotgun (WGS) entry which is preliminary data.</text>
</comment>
<dbReference type="Proteomes" id="UP000030355">
    <property type="component" value="Unassembled WGS sequence"/>
</dbReference>
<dbReference type="SUPFAM" id="SSF53850">
    <property type="entry name" value="Periplasmic binding protein-like II"/>
    <property type="match status" value="1"/>
</dbReference>
<evidence type="ECO:0000256" key="3">
    <source>
        <dbReference type="ARBA" id="ARBA00021872"/>
    </source>
</evidence>
<evidence type="ECO:0000256" key="2">
    <source>
        <dbReference type="ARBA" id="ARBA00013147"/>
    </source>
</evidence>
<dbReference type="EMBL" id="JNAL01000010">
    <property type="protein sequence ID" value="KGF96089.1"/>
    <property type="molecule type" value="Genomic_DNA"/>
</dbReference>
<evidence type="ECO:0000256" key="8">
    <source>
        <dbReference type="ARBA" id="ARBA00047848"/>
    </source>
</evidence>
<dbReference type="PROSITE" id="PS51171">
    <property type="entry name" value="PREPHENATE_DEHYDR_3"/>
    <property type="match status" value="1"/>
</dbReference>
<protein>
    <recommendedName>
        <fullName evidence="3 10">Prephenate dehydratase</fullName>
        <shortName evidence="10">PDT</shortName>
        <ecNumber evidence="2 10">4.2.1.51</ecNumber>
    </recommendedName>
</protein>
<dbReference type="Gene3D" id="3.40.190.10">
    <property type="entry name" value="Periplasmic binding protein-like II"/>
    <property type="match status" value="2"/>
</dbReference>
<accession>A0A0A2A6I4</accession>
<dbReference type="UniPathway" id="UPA00121">
    <property type="reaction ID" value="UER00345"/>
</dbReference>
<evidence type="ECO:0000256" key="10">
    <source>
        <dbReference type="RuleBase" id="RU361254"/>
    </source>
</evidence>
<dbReference type="CDD" id="cd13630">
    <property type="entry name" value="PBP2_PDT_1"/>
    <property type="match status" value="1"/>
</dbReference>
<dbReference type="InterPro" id="IPR018528">
    <property type="entry name" value="Preph_deHydtase_CS"/>
</dbReference>
<evidence type="ECO:0000256" key="5">
    <source>
        <dbReference type="ARBA" id="ARBA00023141"/>
    </source>
</evidence>
<dbReference type="GO" id="GO:0005737">
    <property type="term" value="C:cytoplasm"/>
    <property type="evidence" value="ECO:0007669"/>
    <property type="project" value="TreeGrafter"/>
</dbReference>
<dbReference type="Gene3D" id="3.30.70.260">
    <property type="match status" value="1"/>
</dbReference>
<dbReference type="InterPro" id="IPR001086">
    <property type="entry name" value="Preph_deHydtase"/>
</dbReference>
<dbReference type="AlphaFoldDB" id="A0A0A2A6I4"/>
<dbReference type="SUPFAM" id="SSF55021">
    <property type="entry name" value="ACT-like"/>
    <property type="match status" value="1"/>
</dbReference>
<name>A0A0A2A6I4_PROMR</name>
<keyword evidence="7 10" id="KW-0456">Lyase</keyword>
<reference evidence="14" key="1">
    <citation type="journal article" date="2014" name="Sci. Data">
        <title>Genomes of diverse isolates of the marine cyanobacterium Prochlorococcus.</title>
        <authorList>
            <person name="Biller S."/>
            <person name="Berube P."/>
            <person name="Thompson J."/>
            <person name="Kelly L."/>
            <person name="Roggensack S."/>
            <person name="Awad L."/>
            <person name="Roache-Johnson K."/>
            <person name="Ding H."/>
            <person name="Giovannoni S.J."/>
            <person name="Moore L.R."/>
            <person name="Chisholm S.W."/>
        </authorList>
    </citation>
    <scope>NUCLEOTIDE SEQUENCE [LARGE SCALE GENOMIC DNA]</scope>
    <source>
        <strain evidence="14">MIT 9201</strain>
    </source>
</reference>
<keyword evidence="4 10" id="KW-0028">Amino-acid biosynthesis</keyword>
<feature type="domain" description="Prephenate dehydratase" evidence="11">
    <location>
        <begin position="4"/>
        <end position="183"/>
    </location>
</feature>
<dbReference type="CDD" id="cd04905">
    <property type="entry name" value="ACT_CM-PDT"/>
    <property type="match status" value="1"/>
</dbReference>
<evidence type="ECO:0000259" key="12">
    <source>
        <dbReference type="PROSITE" id="PS51671"/>
    </source>
</evidence>
<comment type="catalytic activity">
    <reaction evidence="8 10">
        <text>prephenate + H(+) = 3-phenylpyruvate + CO2 + H2O</text>
        <dbReference type="Rhea" id="RHEA:21648"/>
        <dbReference type="ChEBI" id="CHEBI:15377"/>
        <dbReference type="ChEBI" id="CHEBI:15378"/>
        <dbReference type="ChEBI" id="CHEBI:16526"/>
        <dbReference type="ChEBI" id="CHEBI:18005"/>
        <dbReference type="ChEBI" id="CHEBI:29934"/>
        <dbReference type="EC" id="4.2.1.51"/>
    </reaction>
</comment>
<dbReference type="Pfam" id="PF00800">
    <property type="entry name" value="PDT"/>
    <property type="match status" value="1"/>
</dbReference>
<dbReference type="GO" id="GO:0009094">
    <property type="term" value="P:L-phenylalanine biosynthetic process"/>
    <property type="evidence" value="ECO:0007669"/>
    <property type="project" value="UniProtKB-UniPathway"/>
</dbReference>
<gene>
    <name evidence="10" type="primary">pheA</name>
    <name evidence="13" type="ORF">EU95_0884</name>
</gene>
<evidence type="ECO:0000256" key="4">
    <source>
        <dbReference type="ARBA" id="ARBA00022605"/>
    </source>
</evidence>
<keyword evidence="5 10" id="KW-0057">Aromatic amino acid biosynthesis</keyword>
<dbReference type="PROSITE" id="PS00858">
    <property type="entry name" value="PREPHENATE_DEHYDR_2"/>
    <property type="match status" value="1"/>
</dbReference>
<evidence type="ECO:0000259" key="11">
    <source>
        <dbReference type="PROSITE" id="PS51171"/>
    </source>
</evidence>
<evidence type="ECO:0000256" key="6">
    <source>
        <dbReference type="ARBA" id="ARBA00023222"/>
    </source>
</evidence>
<feature type="domain" description="ACT" evidence="12">
    <location>
        <begin position="195"/>
        <end position="276"/>
    </location>
</feature>
<evidence type="ECO:0000256" key="9">
    <source>
        <dbReference type="PIRSR" id="PIRSR001500-2"/>
    </source>
</evidence>
<dbReference type="RefSeq" id="WP_032522034.1">
    <property type="nucleotide sequence ID" value="NZ_CP138977.1"/>
</dbReference>
<comment type="pathway">
    <text evidence="1 10">Amino-acid biosynthesis; L-phenylalanine biosynthesis; phenylpyruvate from prephenate: step 1/1.</text>
</comment>
<organism evidence="13 14">
    <name type="scientific">Prochlorococcus marinus str. MIT 9201</name>
    <dbReference type="NCBI Taxonomy" id="93057"/>
    <lineage>
        <taxon>Bacteria</taxon>
        <taxon>Bacillati</taxon>
        <taxon>Cyanobacteriota</taxon>
        <taxon>Cyanophyceae</taxon>
        <taxon>Synechococcales</taxon>
        <taxon>Prochlorococcaceae</taxon>
        <taxon>Prochlorococcus</taxon>
    </lineage>
</organism>
<feature type="site" description="Essential for prephenate dehydratase activity" evidence="9">
    <location>
        <position position="176"/>
    </location>
</feature>
<dbReference type="PANTHER" id="PTHR21022">
    <property type="entry name" value="PREPHENATE DEHYDRATASE P PROTEIN"/>
    <property type="match status" value="1"/>
</dbReference>
<dbReference type="InterPro" id="IPR045865">
    <property type="entry name" value="ACT-like_dom_sf"/>
</dbReference>
<sequence length="281" mass="30812">MSKQVAYLGPQGTYAEKAAHILSKLANFQTPIFVPCNGLNSVIKSIAYNNCDAAVVPIENSVEGGVTATLDALWKFPEIFINRAIVLPIKHALISDGELSIISEVLSHPQALAQCSEWLSENLPNAITLPTSSTSEAVNMVKGSKFRAAIGSKSLTQIEELKELAFPINDVPGNCTRFVLLSKESNSNSANIASFAFSLISNKPGALLKAINYIANFGFNMSKIESRPSKRELGEYIIYIDLELNNENKIENFLELKNHLKPLCKNFVDFGNYLSENVELN</sequence>
<dbReference type="InterPro" id="IPR008242">
    <property type="entry name" value="Chor_mutase/pphenate_deHydtase"/>
</dbReference>
<dbReference type="PANTHER" id="PTHR21022:SF19">
    <property type="entry name" value="PREPHENATE DEHYDRATASE-RELATED"/>
    <property type="match status" value="1"/>
</dbReference>
<dbReference type="NCBIfam" id="NF008865">
    <property type="entry name" value="PRK11898.1"/>
    <property type="match status" value="1"/>
</dbReference>
<evidence type="ECO:0000256" key="1">
    <source>
        <dbReference type="ARBA" id="ARBA00004741"/>
    </source>
</evidence>
<dbReference type="eggNOG" id="COG0077">
    <property type="taxonomic scope" value="Bacteria"/>
</dbReference>
<keyword evidence="6 10" id="KW-0584">Phenylalanine biosynthesis</keyword>
<dbReference type="PROSITE" id="PS51671">
    <property type="entry name" value="ACT"/>
    <property type="match status" value="1"/>
</dbReference>
<dbReference type="GO" id="GO:0004664">
    <property type="term" value="F:prephenate dehydratase activity"/>
    <property type="evidence" value="ECO:0007669"/>
    <property type="project" value="UniProtKB-UniRule"/>
</dbReference>
<evidence type="ECO:0000313" key="14">
    <source>
        <dbReference type="Proteomes" id="UP000030355"/>
    </source>
</evidence>
<evidence type="ECO:0000313" key="13">
    <source>
        <dbReference type="EMBL" id="KGF96089.1"/>
    </source>
</evidence>
<proteinExistence type="predicted"/>
<dbReference type="PIRSF" id="PIRSF001500">
    <property type="entry name" value="Chor_mut_pdt_Ppr"/>
    <property type="match status" value="1"/>
</dbReference>
<dbReference type="InterPro" id="IPR002912">
    <property type="entry name" value="ACT_dom"/>
</dbReference>
<evidence type="ECO:0000256" key="7">
    <source>
        <dbReference type="ARBA" id="ARBA00023239"/>
    </source>
</evidence>